<keyword evidence="2" id="KW-0614">Plasmid</keyword>
<organism evidence="2 3">
    <name type="scientific">Thermus oshimai JL-2</name>
    <dbReference type="NCBI Taxonomy" id="751945"/>
    <lineage>
        <taxon>Bacteria</taxon>
        <taxon>Thermotogati</taxon>
        <taxon>Deinococcota</taxon>
        <taxon>Deinococci</taxon>
        <taxon>Thermales</taxon>
        <taxon>Thermaceae</taxon>
        <taxon>Thermus</taxon>
    </lineage>
</organism>
<dbReference type="InterPro" id="IPR025904">
    <property type="entry name" value="Tubulin-like"/>
</dbReference>
<dbReference type="OrthoDB" id="3400278at2"/>
<evidence type="ECO:0008006" key="4">
    <source>
        <dbReference type="Google" id="ProtNLM"/>
    </source>
</evidence>
<evidence type="ECO:0000256" key="1">
    <source>
        <dbReference type="SAM" id="Coils"/>
    </source>
</evidence>
<keyword evidence="3" id="KW-1185">Reference proteome</keyword>
<dbReference type="PATRIC" id="fig|751945.3.peg.2222"/>
<feature type="coiled-coil region" evidence="1">
    <location>
        <begin position="437"/>
        <end position="475"/>
    </location>
</feature>
<dbReference type="KEGG" id="tos:Theos_2281"/>
<keyword evidence="1" id="KW-0175">Coiled coil</keyword>
<dbReference type="SUPFAM" id="SSF52490">
    <property type="entry name" value="Tubulin nucleotide-binding domain-like"/>
    <property type="match status" value="1"/>
</dbReference>
<gene>
    <name evidence="2" type="ORF">Theos_2281</name>
</gene>
<proteinExistence type="predicted"/>
<dbReference type="Gene3D" id="3.40.50.1440">
    <property type="entry name" value="Tubulin/FtsZ, GTPase domain"/>
    <property type="match status" value="1"/>
</dbReference>
<name>K7R1T9_THEOS</name>
<dbReference type="AlphaFoldDB" id="K7R1T9"/>
<dbReference type="HOGENOM" id="CLU_320245_0_0_0"/>
<geneLocation type="plasmid" evidence="2 3">
    <name>pTHEOS01</name>
</geneLocation>
<accession>K7R1T9</accession>
<sequence>METKKLKRTVLIGLGGTGKWALLRAKKRFLETFGEVPPLVRFFLIDTTTANTDELSTASGQRVRLQASEILHIEARGASLLPKVHDEIREWFPPKADLKANILAGAGQIRALGRLALFANASLVYENLRDLLALARDYKDERPSGERNYIYEPYTPHLTVAVVGSLAGGTGSGIFLDVAFLLRQLMKDEDQLFGYFLLPDIYTNRPGTQNVEANAYGALKELDHFMSLRQNFSYTLGGRRIQVEKKPFDMVFLVNRQNRAGKTFNKVEDLAELLGLGLFLLSGPMGKEQADVFDNIAHQLNEQKGRYYGKTAHYASFGAAELRFEPERVLGEARRRALAKAIEDLVSENPPWEPAGFRRAIEEALGQAVPEWDGASGVRGATSPEENTRVIAELESNLPSIKSQAKEAARKAWEAALPDPWPYLEEGFRDYPLGSLIRGLEGVREALLQRKAALKAEAEGKDKELQEKVENLRSRYGNPSPSRRFPWGARASAPSVPALTQSRLAPTLDLAWEVGAAQARAELARGLLARLEEALERLKTLRMRLKNQAASSTDSTRTLGEECQDSAPFTLTLPPPYLAQEALVVQGGQVELSRLRAMGLRALLENTDQALKVLEPHEATLAKWLREALQRGDETLKEAVKRAFRELDQLAAPAWDYLDAWVSNPNLGYRELVSILGVGERESHLDPFSNDRGGDNEDLLNILAGNIHERSKLQKVATGDHRRVLLYRIEASVPAFALRGIEVYREKYETLSKDRSFHLHRAWEEGLEDLFPLPDPKEAARIWTWARLLGVIRQDEGGYTYQDTREVSGRRILLGVTPGEAFEAFSRDFFAFKEVEGQVVKRDRAFRQERLQEYLEKAREALQTREALQDGESWTEKDREVFAREKEALQALVEELSRFNPRSGQDLFPSL</sequence>
<feature type="coiled-coil region" evidence="1">
    <location>
        <begin position="521"/>
        <end position="551"/>
    </location>
</feature>
<dbReference type="RefSeq" id="WP_015065267.1">
    <property type="nucleotide sequence ID" value="NC_019387.1"/>
</dbReference>
<protein>
    <recommendedName>
        <fullName evidence="4">Tubulin like protein</fullName>
    </recommendedName>
</protein>
<reference evidence="2 3" key="1">
    <citation type="journal article" date="2013" name="Genome Announc.">
        <title>Whole Genome Sequencing of Thermus oshimai JL-2 and Thermus thermophilus JL-18, Incomplete Denitrifiers from the United States Great Basin.</title>
        <authorList>
            <person name="Murugapiran S.K."/>
            <person name="Huntemann M."/>
            <person name="Wei C.L."/>
            <person name="Han J."/>
            <person name="Detter J.C."/>
            <person name="Han C.S."/>
            <person name="Erkkila T.H."/>
            <person name="Teshima H."/>
            <person name="Chen A."/>
            <person name="Kyrpides N."/>
            <person name="Mavrommatis K."/>
            <person name="Markowitz V."/>
            <person name="Szeto E."/>
            <person name="Ivanova N."/>
            <person name="Pagani I."/>
            <person name="Lam J."/>
            <person name="McDonald A.I."/>
            <person name="Dodsworth J.A."/>
            <person name="Pati A."/>
            <person name="Goodwin L."/>
            <person name="Peters L."/>
            <person name="Pitluck S."/>
            <person name="Woyke T."/>
            <person name="Hedlund B.P."/>
        </authorList>
    </citation>
    <scope>NUCLEOTIDE SEQUENCE</scope>
    <source>
        <strain evidence="2 3">JL-2</strain>
        <plasmid evidence="2">pTHEOS01</plasmid>
    </source>
</reference>
<dbReference type="EMBL" id="CP003250">
    <property type="protein sequence ID" value="AFV77270.1"/>
    <property type="molecule type" value="Genomic_DNA"/>
</dbReference>
<dbReference type="InterPro" id="IPR036525">
    <property type="entry name" value="Tubulin/FtsZ_GTPase_sf"/>
</dbReference>
<evidence type="ECO:0000313" key="2">
    <source>
        <dbReference type="EMBL" id="AFV77270.1"/>
    </source>
</evidence>
<dbReference type="Pfam" id="PF13809">
    <property type="entry name" value="Tubulin_2"/>
    <property type="match status" value="1"/>
</dbReference>
<evidence type="ECO:0000313" key="3">
    <source>
        <dbReference type="Proteomes" id="UP000000211"/>
    </source>
</evidence>
<dbReference type="Proteomes" id="UP000000211">
    <property type="component" value="Plasmid pTHEOS01"/>
</dbReference>